<dbReference type="Proteomes" id="UP000323386">
    <property type="component" value="Unassembled WGS sequence"/>
</dbReference>
<feature type="region of interest" description="Disordered" evidence="12">
    <location>
        <begin position="1"/>
        <end position="70"/>
    </location>
</feature>
<evidence type="ECO:0000256" key="12">
    <source>
        <dbReference type="SAM" id="MobiDB-lite"/>
    </source>
</evidence>
<evidence type="ECO:0000256" key="4">
    <source>
        <dbReference type="ARBA" id="ARBA00022692"/>
    </source>
</evidence>
<keyword evidence="6" id="KW-0999">Mitochondrion inner membrane</keyword>
<evidence type="ECO:0000256" key="8">
    <source>
        <dbReference type="ARBA" id="ARBA00023128"/>
    </source>
</evidence>
<dbReference type="Pfam" id="PF00153">
    <property type="entry name" value="Mito_carr"/>
    <property type="match status" value="4"/>
</dbReference>
<feature type="repeat" description="Solcar" evidence="10">
    <location>
        <begin position="247"/>
        <end position="329"/>
    </location>
</feature>
<dbReference type="PROSITE" id="PS50920">
    <property type="entry name" value="SOLCAR"/>
    <property type="match status" value="3"/>
</dbReference>
<dbReference type="GO" id="GO:1990542">
    <property type="term" value="P:mitochondrial transmembrane transport"/>
    <property type="evidence" value="ECO:0007669"/>
    <property type="project" value="InterPro"/>
</dbReference>
<comment type="subcellular location">
    <subcellularLocation>
        <location evidence="1">Mitochondrion inner membrane</location>
        <topology evidence="1">Multi-pass membrane protein</topology>
    </subcellularLocation>
</comment>
<keyword evidence="8" id="KW-0496">Mitochondrion</keyword>
<dbReference type="OrthoDB" id="1747031at2759"/>
<evidence type="ECO:0000256" key="10">
    <source>
        <dbReference type="PROSITE-ProRule" id="PRU00282"/>
    </source>
</evidence>
<feature type="compositionally biased region" description="Basic residues" evidence="12">
    <location>
        <begin position="58"/>
        <end position="69"/>
    </location>
</feature>
<evidence type="ECO:0000256" key="7">
    <source>
        <dbReference type="ARBA" id="ARBA00022989"/>
    </source>
</evidence>
<evidence type="ECO:0000256" key="1">
    <source>
        <dbReference type="ARBA" id="ARBA00004448"/>
    </source>
</evidence>
<feature type="repeat" description="Solcar" evidence="10">
    <location>
        <begin position="368"/>
        <end position="457"/>
    </location>
</feature>
<dbReference type="EMBL" id="OOIP01000001">
    <property type="protein sequence ID" value="SPO34791.1"/>
    <property type="molecule type" value="Genomic_DNA"/>
</dbReference>
<evidence type="ECO:0000256" key="11">
    <source>
        <dbReference type="RuleBase" id="RU000488"/>
    </source>
</evidence>
<name>A0A5C3EUQ4_9BASI</name>
<organism evidence="13 14">
    <name type="scientific">Pseudozyma flocculosa</name>
    <dbReference type="NCBI Taxonomy" id="84751"/>
    <lineage>
        <taxon>Eukaryota</taxon>
        <taxon>Fungi</taxon>
        <taxon>Dikarya</taxon>
        <taxon>Basidiomycota</taxon>
        <taxon>Ustilaginomycotina</taxon>
        <taxon>Ustilaginomycetes</taxon>
        <taxon>Ustilaginales</taxon>
        <taxon>Ustilaginaceae</taxon>
        <taxon>Pseudozyma</taxon>
    </lineage>
</organism>
<feature type="compositionally biased region" description="Low complexity" evidence="12">
    <location>
        <begin position="200"/>
        <end position="228"/>
    </location>
</feature>
<protein>
    <submittedName>
        <fullName evidence="13">Related to mitochondrial carrier family protein</fullName>
    </submittedName>
</protein>
<feature type="repeat" description="Solcar" evidence="10">
    <location>
        <begin position="473"/>
        <end position="582"/>
    </location>
</feature>
<evidence type="ECO:0000256" key="3">
    <source>
        <dbReference type="ARBA" id="ARBA00022448"/>
    </source>
</evidence>
<evidence type="ECO:0000313" key="13">
    <source>
        <dbReference type="EMBL" id="SPO34791.1"/>
    </source>
</evidence>
<evidence type="ECO:0000313" key="14">
    <source>
        <dbReference type="Proteomes" id="UP000323386"/>
    </source>
</evidence>
<dbReference type="InterPro" id="IPR023395">
    <property type="entry name" value="MCP_dom_sf"/>
</dbReference>
<keyword evidence="3 11" id="KW-0813">Transport</keyword>
<dbReference type="SUPFAM" id="SSF103506">
    <property type="entry name" value="Mitochondrial carrier"/>
    <property type="match status" value="1"/>
</dbReference>
<accession>A0A5C3EUQ4</accession>
<feature type="compositionally biased region" description="Polar residues" evidence="12">
    <location>
        <begin position="186"/>
        <end position="195"/>
    </location>
</feature>
<dbReference type="Gene3D" id="1.50.40.10">
    <property type="entry name" value="Mitochondrial carrier domain"/>
    <property type="match status" value="2"/>
</dbReference>
<dbReference type="PANTHER" id="PTHR45760:SF2">
    <property type="entry name" value="FI19922P1-RELATED"/>
    <property type="match status" value="1"/>
</dbReference>
<feature type="region of interest" description="Disordered" evidence="12">
    <location>
        <begin position="179"/>
        <end position="247"/>
    </location>
</feature>
<dbReference type="AlphaFoldDB" id="A0A5C3EUQ4"/>
<reference evidence="13 14" key="1">
    <citation type="submission" date="2018-03" db="EMBL/GenBank/DDBJ databases">
        <authorList>
            <person name="Guldener U."/>
        </authorList>
    </citation>
    <scope>NUCLEOTIDE SEQUENCE [LARGE SCALE GENOMIC DNA]</scope>
    <source>
        <strain evidence="13 14">DAOM196992</strain>
    </source>
</reference>
<evidence type="ECO:0000256" key="2">
    <source>
        <dbReference type="ARBA" id="ARBA00006375"/>
    </source>
</evidence>
<keyword evidence="5" id="KW-0677">Repeat</keyword>
<keyword evidence="7" id="KW-1133">Transmembrane helix</keyword>
<dbReference type="PANTHER" id="PTHR45760">
    <property type="entry name" value="FI19922P1-RELATED"/>
    <property type="match status" value="1"/>
</dbReference>
<keyword evidence="4 10" id="KW-0812">Transmembrane</keyword>
<gene>
    <name evidence="13" type="ORF">PSFLO_00262</name>
</gene>
<evidence type="ECO:0000256" key="6">
    <source>
        <dbReference type="ARBA" id="ARBA00022792"/>
    </source>
</evidence>
<dbReference type="InterPro" id="IPR018108">
    <property type="entry name" value="MCP_transmembrane"/>
</dbReference>
<proteinExistence type="inferred from homology"/>
<keyword evidence="14" id="KW-1185">Reference proteome</keyword>
<comment type="similarity">
    <text evidence="2 11">Belongs to the mitochondrial carrier (TC 2.A.29) family.</text>
</comment>
<dbReference type="PRINTS" id="PR00926">
    <property type="entry name" value="MITOCARRIER"/>
</dbReference>
<dbReference type="InterPro" id="IPR045315">
    <property type="entry name" value="Mtm1-like"/>
</dbReference>
<evidence type="ECO:0000256" key="9">
    <source>
        <dbReference type="ARBA" id="ARBA00023136"/>
    </source>
</evidence>
<dbReference type="InterPro" id="IPR002067">
    <property type="entry name" value="MCP"/>
</dbReference>
<keyword evidence="9 10" id="KW-0472">Membrane</keyword>
<sequence length="587" mass="61632">MSASSRHHRAAEAHRFDSIEPEAFPSMASTSLEHPRRHQPVASTSSVTLDDHDGSPKPRPRKPVTRSKKAIAAVTGAVTTSLLMTPFDVIKTRLQTQSAPEPLFVPSSHLPTTAFSAPHPTPAASASASASTAALSPSSAAARAATASRYAGIGSMGAHPATCCQQTFFTANSQEQSLTCRYDPRQPSSSSSTAHKQSRSLRAATRSSLSHSANHTSSFSASATPRSSVRILPSPPPAPNAYTHPSPSATIANGASSCACAFPDRSVAAKELEAAAAQQGRLTGLWDGVIKVGRTEGIRGLWRGLVPTVAMTIPSQVTYMTCYDYFRSILLANEDIAEVQAHFEERSQSQSSDGTVKRTPSLSAITPHSLIASLVAGATARGISATLVTPLELIRTRQQSAPRSSSSLTSILGTLVHEMRTSREGPLILWRGLSPTLWRDVPFSAIYFAGYESCKRILTGGGLGEGNAQGSGEEFGIAFFSGALSGSVAAVVTHPFDLVKTRLQADHVVVPGGRGGEDKRLSATLRARGGGGAKHVGVFGTMKQILHKEGLPGLFRGLSPRTAKVAPACGVMIASFEVVGRLLSDID</sequence>
<dbReference type="GO" id="GO:0005743">
    <property type="term" value="C:mitochondrial inner membrane"/>
    <property type="evidence" value="ECO:0007669"/>
    <property type="project" value="UniProtKB-SubCell"/>
</dbReference>
<evidence type="ECO:0000256" key="5">
    <source>
        <dbReference type="ARBA" id="ARBA00022737"/>
    </source>
</evidence>